<evidence type="ECO:0000259" key="4">
    <source>
        <dbReference type="PROSITE" id="PS51304"/>
    </source>
</evidence>
<reference evidence="6" key="1">
    <citation type="submission" date="2022-11" db="UniProtKB">
        <authorList>
            <consortium name="WormBaseParasite"/>
        </authorList>
    </citation>
    <scope>IDENTIFICATION</scope>
</reference>
<keyword evidence="3" id="KW-0732">Signal</keyword>
<dbReference type="InterPro" id="IPR001079">
    <property type="entry name" value="Galectin_CRD"/>
</dbReference>
<keyword evidence="1 2" id="KW-0430">Lectin</keyword>
<dbReference type="GO" id="GO:0030246">
    <property type="term" value="F:carbohydrate binding"/>
    <property type="evidence" value="ECO:0007669"/>
    <property type="project" value="UniProtKB-UniRule"/>
</dbReference>
<organism evidence="5 6">
    <name type="scientific">Meloidogyne incognita</name>
    <name type="common">Southern root-knot nematode worm</name>
    <name type="synonym">Oxyuris incognita</name>
    <dbReference type="NCBI Taxonomy" id="6306"/>
    <lineage>
        <taxon>Eukaryota</taxon>
        <taxon>Metazoa</taxon>
        <taxon>Ecdysozoa</taxon>
        <taxon>Nematoda</taxon>
        <taxon>Chromadorea</taxon>
        <taxon>Rhabditida</taxon>
        <taxon>Tylenchina</taxon>
        <taxon>Tylenchomorpha</taxon>
        <taxon>Tylenchoidea</taxon>
        <taxon>Meloidogynidae</taxon>
        <taxon>Meloidogyninae</taxon>
        <taxon>Meloidogyne</taxon>
        <taxon>Meloidogyne incognita group</taxon>
    </lineage>
</organism>
<dbReference type="WBParaSite" id="Minc3s01978g27554">
    <property type="protein sequence ID" value="Minc3s01978g27554"/>
    <property type="gene ID" value="Minc3s01978g27554"/>
</dbReference>
<feature type="chain" id="PRO_5038031351" description="Galectin" evidence="3">
    <location>
        <begin position="23"/>
        <end position="145"/>
    </location>
</feature>
<dbReference type="AlphaFoldDB" id="A0A914MLX3"/>
<evidence type="ECO:0000256" key="2">
    <source>
        <dbReference type="RuleBase" id="RU102079"/>
    </source>
</evidence>
<evidence type="ECO:0000256" key="3">
    <source>
        <dbReference type="SAM" id="SignalP"/>
    </source>
</evidence>
<protein>
    <recommendedName>
        <fullName evidence="2">Galectin</fullName>
    </recommendedName>
</protein>
<proteinExistence type="predicted"/>
<evidence type="ECO:0000313" key="6">
    <source>
        <dbReference type="WBParaSite" id="Minc3s01978g27554"/>
    </source>
</evidence>
<keyword evidence="5" id="KW-1185">Reference proteome</keyword>
<dbReference type="PROSITE" id="PS51304">
    <property type="entry name" value="GALECTIN"/>
    <property type="match status" value="1"/>
</dbReference>
<dbReference type="Proteomes" id="UP000887563">
    <property type="component" value="Unplaced"/>
</dbReference>
<dbReference type="SUPFAM" id="SSF49899">
    <property type="entry name" value="Concanavalin A-like lectins/glucanases"/>
    <property type="match status" value="1"/>
</dbReference>
<dbReference type="Gene3D" id="2.60.120.200">
    <property type="match status" value="1"/>
</dbReference>
<sequence length="145" mass="15965">MKLILLSLLVIYSQLIVNRIEAQKCENEILINNVKVPSTFDLVGLGFGLGFTPGKSIQFVGTIKSGSSCIKLANPGEILKDADVVFHFSPRPGLLGLFKHIERNSWSKRTGWTPVDSSGGWPIKPNNNFEMEWIAGPNNAINGRK</sequence>
<feature type="signal peptide" evidence="3">
    <location>
        <begin position="1"/>
        <end position="22"/>
    </location>
</feature>
<feature type="domain" description="Galectin" evidence="4">
    <location>
        <begin position="43"/>
        <end position="145"/>
    </location>
</feature>
<dbReference type="InterPro" id="IPR013320">
    <property type="entry name" value="ConA-like_dom_sf"/>
</dbReference>
<name>A0A914MLX3_MELIC</name>
<dbReference type="Pfam" id="PF00337">
    <property type="entry name" value="Gal-bind_lectin"/>
    <property type="match status" value="1"/>
</dbReference>
<evidence type="ECO:0000313" key="5">
    <source>
        <dbReference type="Proteomes" id="UP000887563"/>
    </source>
</evidence>
<evidence type="ECO:0000256" key="1">
    <source>
        <dbReference type="ARBA" id="ARBA00022734"/>
    </source>
</evidence>
<accession>A0A914MLX3</accession>